<dbReference type="EMBL" id="GBXM01081468">
    <property type="protein sequence ID" value="JAH27109.1"/>
    <property type="molecule type" value="Transcribed_RNA"/>
</dbReference>
<sequence length="26" mass="3061">MMQFVSRSTRVCIYSGVQASKIIYEY</sequence>
<evidence type="ECO:0000313" key="1">
    <source>
        <dbReference type="EMBL" id="JAH27109.1"/>
    </source>
</evidence>
<name>A0A0E9RDD2_ANGAN</name>
<dbReference type="AlphaFoldDB" id="A0A0E9RDD2"/>
<proteinExistence type="predicted"/>
<organism evidence="1">
    <name type="scientific">Anguilla anguilla</name>
    <name type="common">European freshwater eel</name>
    <name type="synonym">Muraena anguilla</name>
    <dbReference type="NCBI Taxonomy" id="7936"/>
    <lineage>
        <taxon>Eukaryota</taxon>
        <taxon>Metazoa</taxon>
        <taxon>Chordata</taxon>
        <taxon>Craniata</taxon>
        <taxon>Vertebrata</taxon>
        <taxon>Euteleostomi</taxon>
        <taxon>Actinopterygii</taxon>
        <taxon>Neopterygii</taxon>
        <taxon>Teleostei</taxon>
        <taxon>Anguilliformes</taxon>
        <taxon>Anguillidae</taxon>
        <taxon>Anguilla</taxon>
    </lineage>
</organism>
<accession>A0A0E9RDD2</accession>
<reference evidence="1" key="2">
    <citation type="journal article" date="2015" name="Fish Shellfish Immunol.">
        <title>Early steps in the European eel (Anguilla anguilla)-Vibrio vulnificus interaction in the gills: Role of the RtxA13 toxin.</title>
        <authorList>
            <person name="Callol A."/>
            <person name="Pajuelo D."/>
            <person name="Ebbesson L."/>
            <person name="Teles M."/>
            <person name="MacKenzie S."/>
            <person name="Amaro C."/>
        </authorList>
    </citation>
    <scope>NUCLEOTIDE SEQUENCE</scope>
</reference>
<reference evidence="1" key="1">
    <citation type="submission" date="2014-11" db="EMBL/GenBank/DDBJ databases">
        <authorList>
            <person name="Amaro Gonzalez C."/>
        </authorList>
    </citation>
    <scope>NUCLEOTIDE SEQUENCE</scope>
</reference>
<protein>
    <submittedName>
        <fullName evidence="1">Uncharacterized protein</fullName>
    </submittedName>
</protein>